<name>A0A6G1HQD9_9PEZI</name>
<organism evidence="6 7">
    <name type="scientific">Trichodelitschia bisporula</name>
    <dbReference type="NCBI Taxonomy" id="703511"/>
    <lineage>
        <taxon>Eukaryota</taxon>
        <taxon>Fungi</taxon>
        <taxon>Dikarya</taxon>
        <taxon>Ascomycota</taxon>
        <taxon>Pezizomycotina</taxon>
        <taxon>Dothideomycetes</taxon>
        <taxon>Dothideomycetes incertae sedis</taxon>
        <taxon>Phaeotrichales</taxon>
        <taxon>Phaeotrichaceae</taxon>
        <taxon>Trichodelitschia</taxon>
    </lineage>
</organism>
<dbReference type="Proteomes" id="UP000799640">
    <property type="component" value="Unassembled WGS sequence"/>
</dbReference>
<evidence type="ECO:0000256" key="2">
    <source>
        <dbReference type="ARBA" id="ARBA00011245"/>
    </source>
</evidence>
<feature type="domain" description="Alcohol dehydrogenase-like N-terminal" evidence="5">
    <location>
        <begin position="115"/>
        <end position="175"/>
    </location>
</feature>
<feature type="compositionally biased region" description="Basic and acidic residues" evidence="4">
    <location>
        <begin position="41"/>
        <end position="58"/>
    </location>
</feature>
<keyword evidence="3" id="KW-0560">Oxidoreductase</keyword>
<evidence type="ECO:0000256" key="1">
    <source>
        <dbReference type="ARBA" id="ARBA00008072"/>
    </source>
</evidence>
<dbReference type="InterPro" id="IPR036291">
    <property type="entry name" value="NAD(P)-bd_dom_sf"/>
</dbReference>
<dbReference type="Gene3D" id="3.40.50.720">
    <property type="entry name" value="NAD(P)-binding Rossmann-like Domain"/>
    <property type="match status" value="1"/>
</dbReference>
<feature type="compositionally biased region" description="Low complexity" evidence="4">
    <location>
        <begin position="66"/>
        <end position="80"/>
    </location>
</feature>
<dbReference type="Pfam" id="PF08240">
    <property type="entry name" value="ADH_N"/>
    <property type="match status" value="1"/>
</dbReference>
<dbReference type="GO" id="GO:0016651">
    <property type="term" value="F:oxidoreductase activity, acting on NAD(P)H"/>
    <property type="evidence" value="ECO:0007669"/>
    <property type="project" value="InterPro"/>
</dbReference>
<protein>
    <submittedName>
        <fullName evidence="6">GroES-like protein</fullName>
    </submittedName>
</protein>
<proteinExistence type="inferred from homology"/>
<accession>A0A6G1HQD9</accession>
<dbReference type="Gene3D" id="3.90.180.10">
    <property type="entry name" value="Medium-chain alcohol dehydrogenases, catalytic domain"/>
    <property type="match status" value="1"/>
</dbReference>
<dbReference type="CDD" id="cd08249">
    <property type="entry name" value="enoyl_reductase_like"/>
    <property type="match status" value="1"/>
</dbReference>
<dbReference type="EMBL" id="ML996701">
    <property type="protein sequence ID" value="KAF2398134.1"/>
    <property type="molecule type" value="Genomic_DNA"/>
</dbReference>
<evidence type="ECO:0000259" key="5">
    <source>
        <dbReference type="Pfam" id="PF08240"/>
    </source>
</evidence>
<dbReference type="OrthoDB" id="201656at2759"/>
<feature type="region of interest" description="Disordered" evidence="4">
    <location>
        <begin position="1"/>
        <end position="84"/>
    </location>
</feature>
<reference evidence="6" key="1">
    <citation type="journal article" date="2020" name="Stud. Mycol.">
        <title>101 Dothideomycetes genomes: a test case for predicting lifestyles and emergence of pathogens.</title>
        <authorList>
            <person name="Haridas S."/>
            <person name="Albert R."/>
            <person name="Binder M."/>
            <person name="Bloem J."/>
            <person name="Labutti K."/>
            <person name="Salamov A."/>
            <person name="Andreopoulos B."/>
            <person name="Baker S."/>
            <person name="Barry K."/>
            <person name="Bills G."/>
            <person name="Bluhm B."/>
            <person name="Cannon C."/>
            <person name="Castanera R."/>
            <person name="Culley D."/>
            <person name="Daum C."/>
            <person name="Ezra D."/>
            <person name="Gonzalez J."/>
            <person name="Henrissat B."/>
            <person name="Kuo A."/>
            <person name="Liang C."/>
            <person name="Lipzen A."/>
            <person name="Lutzoni F."/>
            <person name="Magnuson J."/>
            <person name="Mondo S."/>
            <person name="Nolan M."/>
            <person name="Ohm R."/>
            <person name="Pangilinan J."/>
            <person name="Park H.-J."/>
            <person name="Ramirez L."/>
            <person name="Alfaro M."/>
            <person name="Sun H."/>
            <person name="Tritt A."/>
            <person name="Yoshinaga Y."/>
            <person name="Zwiers L.-H."/>
            <person name="Turgeon B."/>
            <person name="Goodwin S."/>
            <person name="Spatafora J."/>
            <person name="Crous P."/>
            <person name="Grigoriev I."/>
        </authorList>
    </citation>
    <scope>NUCLEOTIDE SEQUENCE</scope>
    <source>
        <strain evidence="6">CBS 262.69</strain>
    </source>
</reference>
<dbReference type="InterPro" id="IPR013154">
    <property type="entry name" value="ADH-like_N"/>
</dbReference>
<dbReference type="PANTHER" id="PTHR45348">
    <property type="entry name" value="HYPOTHETICAL OXIDOREDUCTASE (EUROFUNG)"/>
    <property type="match status" value="1"/>
</dbReference>
<dbReference type="AlphaFoldDB" id="A0A6G1HQD9"/>
<dbReference type="InterPro" id="IPR011032">
    <property type="entry name" value="GroES-like_sf"/>
</dbReference>
<evidence type="ECO:0000256" key="3">
    <source>
        <dbReference type="ARBA" id="ARBA00023002"/>
    </source>
</evidence>
<feature type="compositionally biased region" description="Low complexity" evidence="4">
    <location>
        <begin position="1"/>
        <end position="15"/>
    </location>
</feature>
<keyword evidence="7" id="KW-1185">Reference proteome</keyword>
<comment type="similarity">
    <text evidence="1">Belongs to the zinc-containing alcohol dehydrogenase family.</text>
</comment>
<evidence type="ECO:0000313" key="6">
    <source>
        <dbReference type="EMBL" id="KAF2398134.1"/>
    </source>
</evidence>
<gene>
    <name evidence="6" type="ORF">EJ06DRAFT_480716</name>
</gene>
<evidence type="ECO:0000313" key="7">
    <source>
        <dbReference type="Proteomes" id="UP000799640"/>
    </source>
</evidence>
<dbReference type="PANTHER" id="PTHR45348:SF2">
    <property type="entry name" value="ZINC-TYPE ALCOHOL DEHYDROGENASE-LIKE PROTEIN C2E1P3.01"/>
    <property type="match status" value="1"/>
</dbReference>
<dbReference type="SUPFAM" id="SSF51735">
    <property type="entry name" value="NAD(P)-binding Rossmann-fold domains"/>
    <property type="match status" value="1"/>
</dbReference>
<sequence>MHLLSAPAAPHSSPSLWPPTPKRAYRAISPAAEQGAKRRRTLESESERSEPRAEDVKPRPGPSPAPAGAEATNGTTATASTKHHIPERQKALLLHAPKSRYVLEDGFAVPKIKDDNELLVRVEYIGLNPIDWKAPDFNFGIPSLPYLAGRDIVGTVVRAPTSDSRVKVGDVVLTASTDYRDPRKAAYQHYAIASSFNVARLPSSPSPATAGLGVAFVAAALALGVCLGCDFSGTGAKGAPGPNLPTVLRALDPEVIPADVRAECLSGRTDAERPKKGDWLAIWGGSSASAKMLAQLARLLGLRVIKVVDVGKHGAALSWTKHADLLVDSHDPARAVAIIRRVTGEELRFGVDTAGKETAGWLGKCLGEGGHLVGLAGLPMKEEGGVRQHVVPIKVHHECREVGEGLMVWLEGLLRGGLVTPPEAEVVHEGLGGVNGALDRMRRGEVSGRRLVVKVE</sequence>
<comment type="subunit">
    <text evidence="2">Monomer.</text>
</comment>
<dbReference type="SUPFAM" id="SSF50129">
    <property type="entry name" value="GroES-like"/>
    <property type="match status" value="1"/>
</dbReference>
<evidence type="ECO:0000256" key="4">
    <source>
        <dbReference type="SAM" id="MobiDB-lite"/>
    </source>
</evidence>
<dbReference type="InterPro" id="IPR047122">
    <property type="entry name" value="Trans-enoyl_RdTase-like"/>
</dbReference>